<protein>
    <submittedName>
        <fullName evidence="7">DNA mismatch endonuclease Vsr</fullName>
    </submittedName>
</protein>
<evidence type="ECO:0000256" key="2">
    <source>
        <dbReference type="ARBA" id="ARBA00022759"/>
    </source>
</evidence>
<proteinExistence type="inferred from homology"/>
<evidence type="ECO:0000256" key="1">
    <source>
        <dbReference type="ARBA" id="ARBA00022722"/>
    </source>
</evidence>
<dbReference type="Gene3D" id="3.40.960.10">
    <property type="entry name" value="VSR Endonuclease"/>
    <property type="match status" value="1"/>
</dbReference>
<evidence type="ECO:0000313" key="8">
    <source>
        <dbReference type="Proteomes" id="UP000440498"/>
    </source>
</evidence>
<gene>
    <name evidence="7" type="primary">vsr</name>
    <name evidence="7" type="ORF">GEV02_29430</name>
</gene>
<accession>A0A6A7NB13</accession>
<dbReference type="GO" id="GO:0016787">
    <property type="term" value="F:hydrolase activity"/>
    <property type="evidence" value="ECO:0007669"/>
    <property type="project" value="UniProtKB-KW"/>
</dbReference>
<evidence type="ECO:0000313" key="7">
    <source>
        <dbReference type="EMBL" id="MQA42266.1"/>
    </source>
</evidence>
<keyword evidence="2 7" id="KW-0255">Endonuclease</keyword>
<dbReference type="CDD" id="cd00221">
    <property type="entry name" value="Vsr"/>
    <property type="match status" value="1"/>
</dbReference>
<comment type="caution">
    <text evidence="7">The sequence shown here is derived from an EMBL/GenBank/DDBJ whole genome shotgun (WGS) entry which is preliminary data.</text>
</comment>
<name>A0A6A7NB13_9BURK</name>
<keyword evidence="8" id="KW-1185">Reference proteome</keyword>
<dbReference type="Pfam" id="PF03852">
    <property type="entry name" value="Vsr"/>
    <property type="match status" value="1"/>
</dbReference>
<dbReference type="GO" id="GO:0004519">
    <property type="term" value="F:endonuclease activity"/>
    <property type="evidence" value="ECO:0007669"/>
    <property type="project" value="UniProtKB-KW"/>
</dbReference>
<dbReference type="RefSeq" id="WP_152809048.1">
    <property type="nucleotide sequence ID" value="NZ_WHUG01000019.1"/>
</dbReference>
<dbReference type="GO" id="GO:0006298">
    <property type="term" value="P:mismatch repair"/>
    <property type="evidence" value="ECO:0007669"/>
    <property type="project" value="InterPro"/>
</dbReference>
<dbReference type="NCBIfam" id="TIGR00632">
    <property type="entry name" value="vsr"/>
    <property type="match status" value="1"/>
</dbReference>
<dbReference type="InterPro" id="IPR011335">
    <property type="entry name" value="Restrct_endonuc-II-like"/>
</dbReference>
<keyword evidence="3" id="KW-0227">DNA damage</keyword>
<dbReference type="Proteomes" id="UP000440498">
    <property type="component" value="Unassembled WGS sequence"/>
</dbReference>
<evidence type="ECO:0000256" key="3">
    <source>
        <dbReference type="ARBA" id="ARBA00022763"/>
    </source>
</evidence>
<dbReference type="AlphaFoldDB" id="A0A6A7NB13"/>
<dbReference type="InterPro" id="IPR004603">
    <property type="entry name" value="DNA_mismatch_endonuc_vsr"/>
</dbReference>
<dbReference type="EMBL" id="WHUG01000019">
    <property type="protein sequence ID" value="MQA42266.1"/>
    <property type="molecule type" value="Genomic_DNA"/>
</dbReference>
<keyword evidence="1" id="KW-0540">Nuclease</keyword>
<evidence type="ECO:0000256" key="5">
    <source>
        <dbReference type="ARBA" id="ARBA00023204"/>
    </source>
</evidence>
<keyword evidence="4" id="KW-0378">Hydrolase</keyword>
<evidence type="ECO:0000256" key="4">
    <source>
        <dbReference type="ARBA" id="ARBA00022801"/>
    </source>
</evidence>
<reference evidence="7 8" key="1">
    <citation type="submission" date="2019-10" db="EMBL/GenBank/DDBJ databases">
        <title>Two novel species isolated from a subtropical stream in China.</title>
        <authorList>
            <person name="Lu H."/>
        </authorList>
    </citation>
    <scope>NUCLEOTIDE SEQUENCE [LARGE SCALE GENOMIC DNA]</scope>
    <source>
        <strain evidence="7 8">FT29W</strain>
    </source>
</reference>
<dbReference type="SUPFAM" id="SSF52980">
    <property type="entry name" value="Restriction endonuclease-like"/>
    <property type="match status" value="1"/>
</dbReference>
<comment type="similarity">
    <text evidence="6">Belongs to the Vsr family.</text>
</comment>
<keyword evidence="5" id="KW-0234">DNA repair</keyword>
<organism evidence="7 8">
    <name type="scientific">Rugamonas aquatica</name>
    <dbReference type="NCBI Taxonomy" id="2743357"/>
    <lineage>
        <taxon>Bacteria</taxon>
        <taxon>Pseudomonadati</taxon>
        <taxon>Pseudomonadota</taxon>
        <taxon>Betaproteobacteria</taxon>
        <taxon>Burkholderiales</taxon>
        <taxon>Oxalobacteraceae</taxon>
        <taxon>Telluria group</taxon>
        <taxon>Rugamonas</taxon>
    </lineage>
</organism>
<sequence>MVDVLSVEQRRRNMSRIRSRDTKPELFIRRGLHALGLRYRLQDGKLPGRPDLVFSRFHAVIFVHGCFWHGHNCSMFKLPQTRQEFWKAKIASNRARDVRTTDALLEKGWRIVNVWECSLKGPGKLPDGEVLKRCFEFLMSKEVRLVDISGVLITNDEKHK</sequence>
<evidence type="ECO:0000256" key="6">
    <source>
        <dbReference type="ARBA" id="ARBA00029466"/>
    </source>
</evidence>